<evidence type="ECO:0000256" key="1">
    <source>
        <dbReference type="ARBA" id="ARBA00023015"/>
    </source>
</evidence>
<keyword evidence="6" id="KW-1185">Reference proteome</keyword>
<dbReference type="RefSeq" id="WP_126864142.1">
    <property type="nucleotide sequence ID" value="NZ_JAUSTX010000001.1"/>
</dbReference>
<keyword evidence="1" id="KW-0805">Transcription regulation</keyword>
<keyword evidence="2" id="KW-0238">DNA-binding</keyword>
<dbReference type="InterPro" id="IPR028082">
    <property type="entry name" value="Peripla_BP_I"/>
</dbReference>
<dbReference type="SMART" id="SM00354">
    <property type="entry name" value="HTH_LACI"/>
    <property type="match status" value="1"/>
</dbReference>
<evidence type="ECO:0000259" key="4">
    <source>
        <dbReference type="PROSITE" id="PS50932"/>
    </source>
</evidence>
<dbReference type="PROSITE" id="PS00356">
    <property type="entry name" value="HTH_LACI_1"/>
    <property type="match status" value="1"/>
</dbReference>
<dbReference type="EMBL" id="RYZZ01000007">
    <property type="protein sequence ID" value="RUQ30120.1"/>
    <property type="molecule type" value="Genomic_DNA"/>
</dbReference>
<dbReference type="Gene3D" id="1.10.260.40">
    <property type="entry name" value="lambda repressor-like DNA-binding domains"/>
    <property type="match status" value="1"/>
</dbReference>
<dbReference type="GO" id="GO:0000976">
    <property type="term" value="F:transcription cis-regulatory region binding"/>
    <property type="evidence" value="ECO:0007669"/>
    <property type="project" value="TreeGrafter"/>
</dbReference>
<dbReference type="Pfam" id="PF13377">
    <property type="entry name" value="Peripla_BP_3"/>
    <property type="match status" value="1"/>
</dbReference>
<keyword evidence="3" id="KW-0804">Transcription</keyword>
<dbReference type="OrthoDB" id="9796186at2"/>
<dbReference type="SUPFAM" id="SSF47413">
    <property type="entry name" value="lambda repressor-like DNA-binding domains"/>
    <property type="match status" value="1"/>
</dbReference>
<dbReference type="PANTHER" id="PTHR30146">
    <property type="entry name" value="LACI-RELATED TRANSCRIPTIONAL REPRESSOR"/>
    <property type="match status" value="1"/>
</dbReference>
<dbReference type="Proteomes" id="UP000267430">
    <property type="component" value="Unassembled WGS sequence"/>
</dbReference>
<evidence type="ECO:0000313" key="5">
    <source>
        <dbReference type="EMBL" id="RUQ30120.1"/>
    </source>
</evidence>
<protein>
    <submittedName>
        <fullName evidence="5">LacI family transcriptional regulator</fullName>
    </submittedName>
</protein>
<evidence type="ECO:0000256" key="3">
    <source>
        <dbReference type="ARBA" id="ARBA00023163"/>
    </source>
</evidence>
<reference evidence="5 6" key="1">
    <citation type="submission" date="2018-12" db="EMBL/GenBank/DDBJ databases">
        <title>Bacillus chawlae sp. nov., Bacillus glennii sp. nov., and Bacillus saganii sp. nov. Isolated from the Vehicle Assembly Building at Kennedy Space Center where the Viking Spacecraft were Assembled.</title>
        <authorList>
            <person name="Seuylemezian A."/>
            <person name="Vaishampayan P."/>
        </authorList>
    </citation>
    <scope>NUCLEOTIDE SEQUENCE [LARGE SCALE GENOMIC DNA]</scope>
    <source>
        <strain evidence="5 6">L5</strain>
    </source>
</reference>
<organism evidence="5 6">
    <name type="scientific">Peribacillus cavernae</name>
    <dbReference type="NCBI Taxonomy" id="1674310"/>
    <lineage>
        <taxon>Bacteria</taxon>
        <taxon>Bacillati</taxon>
        <taxon>Bacillota</taxon>
        <taxon>Bacilli</taxon>
        <taxon>Bacillales</taxon>
        <taxon>Bacillaceae</taxon>
        <taxon>Peribacillus</taxon>
    </lineage>
</organism>
<sequence length="339" mass="37566">MIRIVDVAKMANVSTATVSRVITNSGTVKRETTERVLEAIELLNYQPNVLARQLRRSETNTILVVVPDITNTFFSKVLRGIEAVAIENGYQVLLGDALNNVERENGYINILRQKKADGMILLTARIDEGLLDEIAKELPVVLACEYMEGSQIPTVSIDNISSSRKAAEHLIGLGHQRIGFISGPLNVVLGRDRLKGFKQAMSQHGLPIEPLLVQEGDFSYESGYNLMMKFLALEHPPTAVFAANDEMAIGAIKAIKFRGLSVPENISVIGFDNIKISSIFEPALTTIAQPAYDIGQKAMELLIKLINKDSLTKNQYMLEDELIIRESCKKCLHQTIFPK</sequence>
<proteinExistence type="predicted"/>
<dbReference type="GO" id="GO:0003700">
    <property type="term" value="F:DNA-binding transcription factor activity"/>
    <property type="evidence" value="ECO:0007669"/>
    <property type="project" value="TreeGrafter"/>
</dbReference>
<dbReference type="PANTHER" id="PTHR30146:SF109">
    <property type="entry name" value="HTH-TYPE TRANSCRIPTIONAL REGULATOR GALS"/>
    <property type="match status" value="1"/>
</dbReference>
<feature type="domain" description="HTH lacI-type" evidence="4">
    <location>
        <begin position="2"/>
        <end position="56"/>
    </location>
</feature>
<dbReference type="InterPro" id="IPR000843">
    <property type="entry name" value="HTH_LacI"/>
</dbReference>
<evidence type="ECO:0000256" key="2">
    <source>
        <dbReference type="ARBA" id="ARBA00023125"/>
    </source>
</evidence>
<dbReference type="InterPro" id="IPR046335">
    <property type="entry name" value="LacI/GalR-like_sensor"/>
</dbReference>
<dbReference type="Gene3D" id="3.40.50.2300">
    <property type="match status" value="2"/>
</dbReference>
<dbReference type="CDD" id="cd01392">
    <property type="entry name" value="HTH_LacI"/>
    <property type="match status" value="1"/>
</dbReference>
<evidence type="ECO:0000313" key="6">
    <source>
        <dbReference type="Proteomes" id="UP000267430"/>
    </source>
</evidence>
<gene>
    <name evidence="5" type="ORF">ELQ35_07155</name>
</gene>
<dbReference type="InterPro" id="IPR010982">
    <property type="entry name" value="Lambda_DNA-bd_dom_sf"/>
</dbReference>
<dbReference type="CDD" id="cd06284">
    <property type="entry name" value="PBP1_LacI-like"/>
    <property type="match status" value="1"/>
</dbReference>
<name>A0A433HP96_9BACI</name>
<accession>A0A433HP96</accession>
<dbReference type="Pfam" id="PF00356">
    <property type="entry name" value="LacI"/>
    <property type="match status" value="1"/>
</dbReference>
<dbReference type="AlphaFoldDB" id="A0A433HP96"/>
<comment type="caution">
    <text evidence="5">The sequence shown here is derived from an EMBL/GenBank/DDBJ whole genome shotgun (WGS) entry which is preliminary data.</text>
</comment>
<dbReference type="SUPFAM" id="SSF53822">
    <property type="entry name" value="Periplasmic binding protein-like I"/>
    <property type="match status" value="1"/>
</dbReference>
<dbReference type="PROSITE" id="PS50932">
    <property type="entry name" value="HTH_LACI_2"/>
    <property type="match status" value="1"/>
</dbReference>